<dbReference type="PANTHER" id="PTHR10117:SF54">
    <property type="entry name" value="TRANSIENT RECEPTOR POTENTIAL-GAMMA PROTEIN"/>
    <property type="match status" value="1"/>
</dbReference>
<keyword evidence="2" id="KW-0677">Repeat</keyword>
<evidence type="ECO:0000256" key="2">
    <source>
        <dbReference type="ARBA" id="ARBA00022737"/>
    </source>
</evidence>
<keyword evidence="7" id="KW-1185">Reference proteome</keyword>
<dbReference type="GO" id="GO:0015279">
    <property type="term" value="F:store-operated calcium channel activity"/>
    <property type="evidence" value="ECO:0007669"/>
    <property type="project" value="TreeGrafter"/>
</dbReference>
<keyword evidence="4" id="KW-0407">Ion channel</keyword>
<dbReference type="OrthoDB" id="2373987at2759"/>
<dbReference type="SMART" id="SM01420">
    <property type="entry name" value="TRP_2"/>
    <property type="match status" value="1"/>
</dbReference>
<evidence type="ECO:0000256" key="3">
    <source>
        <dbReference type="ARBA" id="ARBA00023065"/>
    </source>
</evidence>
<dbReference type="Pfam" id="PF08344">
    <property type="entry name" value="TRP_2"/>
    <property type="match status" value="1"/>
</dbReference>
<feature type="transmembrane region" description="Helical" evidence="5">
    <location>
        <begin position="166"/>
        <end position="185"/>
    </location>
</feature>
<name>A0A8N1S4R1_9HYME</name>
<organism evidence="7 8">
    <name type="scientific">Pogonomyrmex barbatus</name>
    <name type="common">red harvester ant</name>
    <dbReference type="NCBI Taxonomy" id="144034"/>
    <lineage>
        <taxon>Eukaryota</taxon>
        <taxon>Metazoa</taxon>
        <taxon>Ecdysozoa</taxon>
        <taxon>Arthropoda</taxon>
        <taxon>Hexapoda</taxon>
        <taxon>Insecta</taxon>
        <taxon>Pterygota</taxon>
        <taxon>Neoptera</taxon>
        <taxon>Endopterygota</taxon>
        <taxon>Hymenoptera</taxon>
        <taxon>Apocrita</taxon>
        <taxon>Aculeata</taxon>
        <taxon>Formicoidea</taxon>
        <taxon>Formicidae</taxon>
        <taxon>Myrmicinae</taxon>
        <taxon>Pogonomyrmex</taxon>
    </lineage>
</organism>
<dbReference type="GO" id="GO:0034703">
    <property type="term" value="C:cation channel complex"/>
    <property type="evidence" value="ECO:0007669"/>
    <property type="project" value="TreeGrafter"/>
</dbReference>
<feature type="transmembrane region" description="Helical" evidence="5">
    <location>
        <begin position="133"/>
        <end position="154"/>
    </location>
</feature>
<dbReference type="AlphaFoldDB" id="A0A8N1S4R1"/>
<dbReference type="GO" id="GO:0051480">
    <property type="term" value="P:regulation of cytosolic calcium ion concentration"/>
    <property type="evidence" value="ECO:0007669"/>
    <property type="project" value="TreeGrafter"/>
</dbReference>
<evidence type="ECO:0000256" key="5">
    <source>
        <dbReference type="SAM" id="Phobius"/>
    </source>
</evidence>
<dbReference type="InterPro" id="IPR013555">
    <property type="entry name" value="TRP_dom"/>
</dbReference>
<evidence type="ECO:0000313" key="7">
    <source>
        <dbReference type="Proteomes" id="UP000504615"/>
    </source>
</evidence>
<dbReference type="GO" id="GO:0070679">
    <property type="term" value="F:inositol 1,4,5 trisphosphate binding"/>
    <property type="evidence" value="ECO:0007669"/>
    <property type="project" value="TreeGrafter"/>
</dbReference>
<reference evidence="8" key="1">
    <citation type="submission" date="2025-08" db="UniProtKB">
        <authorList>
            <consortium name="RefSeq"/>
        </authorList>
    </citation>
    <scope>IDENTIFICATION</scope>
</reference>
<evidence type="ECO:0000259" key="6">
    <source>
        <dbReference type="SMART" id="SM01420"/>
    </source>
</evidence>
<evidence type="ECO:0000313" key="8">
    <source>
        <dbReference type="RefSeq" id="XP_025073003.1"/>
    </source>
</evidence>
<dbReference type="InterPro" id="IPR002153">
    <property type="entry name" value="TRPC_channel"/>
</dbReference>
<feature type="domain" description="Transient receptor ion channel" evidence="6">
    <location>
        <begin position="2"/>
        <end position="44"/>
    </location>
</feature>
<dbReference type="RefSeq" id="XP_025073003.1">
    <property type="nucleotide sequence ID" value="XM_025217218.1"/>
</dbReference>
<keyword evidence="3" id="KW-0406">Ion transport</keyword>
<keyword evidence="5" id="KW-0472">Membrane</keyword>
<dbReference type="GO" id="GO:0005886">
    <property type="term" value="C:plasma membrane"/>
    <property type="evidence" value="ECO:0007669"/>
    <property type="project" value="TreeGrafter"/>
</dbReference>
<accession>A0A8N1S4R1</accession>
<keyword evidence="1" id="KW-0813">Transport</keyword>
<evidence type="ECO:0000256" key="1">
    <source>
        <dbReference type="ARBA" id="ARBA00022448"/>
    </source>
</evidence>
<gene>
    <name evidence="8" type="primary">LOC105422655</name>
</gene>
<keyword evidence="5" id="KW-0812">Transmembrane</keyword>
<keyword evidence="5" id="KW-1133">Transmembrane helix</keyword>
<dbReference type="PANTHER" id="PTHR10117">
    <property type="entry name" value="TRANSIENT RECEPTOR POTENTIAL CHANNEL"/>
    <property type="match status" value="1"/>
</dbReference>
<dbReference type="GeneID" id="105422655"/>
<proteinExistence type="predicted"/>
<sequence>MRLFLYKALSNPVYICHTEEDPILRAFLLSTELNKVATFDKEFYPDYRALSDEVSQFATDLIGCARTSEEVECVLRQITGFGRTCTFVYPRLLLALDHEQKTFIAHPNVQQLVESKWIGTWHEWKVRSTWLKCLSVIPQMVMLPIIAFIVLLAPNSKRAQFYEIPVNKFLSSVANYLIFLTFVFLQSRSDKIEQLRGPPNTGANARLIIFDRSRILIEYLSF</sequence>
<dbReference type="Proteomes" id="UP000504615">
    <property type="component" value="Unplaced"/>
</dbReference>
<evidence type="ECO:0000256" key="4">
    <source>
        <dbReference type="ARBA" id="ARBA00023303"/>
    </source>
</evidence>
<protein>
    <submittedName>
        <fullName evidence="8">Short transient receptor potential channel 4-like</fullName>
    </submittedName>
</protein>